<organism evidence="2 3">
    <name type="scientific">Stylonychia lemnae</name>
    <name type="common">Ciliate</name>
    <dbReference type="NCBI Taxonomy" id="5949"/>
    <lineage>
        <taxon>Eukaryota</taxon>
        <taxon>Sar</taxon>
        <taxon>Alveolata</taxon>
        <taxon>Ciliophora</taxon>
        <taxon>Intramacronucleata</taxon>
        <taxon>Spirotrichea</taxon>
        <taxon>Stichotrichia</taxon>
        <taxon>Sporadotrichida</taxon>
        <taxon>Oxytrichidae</taxon>
        <taxon>Stylonychinae</taxon>
        <taxon>Stylonychia</taxon>
    </lineage>
</organism>
<dbReference type="GO" id="GO:0009966">
    <property type="term" value="P:regulation of signal transduction"/>
    <property type="evidence" value="ECO:0007669"/>
    <property type="project" value="InterPro"/>
</dbReference>
<dbReference type="InParanoid" id="A0A077ZW54"/>
<accession>A0A077ZW54</accession>
<name>A0A077ZW54_STYLE</name>
<protein>
    <submittedName>
        <fullName evidence="2">Uncharacterized protein</fullName>
    </submittedName>
</protein>
<sequence>MRKGSGILKNNIDQQQVLQQHQSDRVKFDEEIIAEHDKSRGTRQKIDEPKTPYENAQEEELNQDDDVYMQEDIQMNETTQANSGQDSSQQTIEEEVKKHLEEAERNKQLNAQLQKEQNTVNVQKEIAHQELVQKLQQSQQEVDDEEKKHQEFLKKRKEHYKNEMKAAQLLKRQSMEEDEDEDQ</sequence>
<dbReference type="EMBL" id="CCKQ01002412">
    <property type="protein sequence ID" value="CDW73500.1"/>
    <property type="molecule type" value="Genomic_DNA"/>
</dbReference>
<feature type="region of interest" description="Disordered" evidence="1">
    <location>
        <begin position="135"/>
        <end position="160"/>
    </location>
</feature>
<dbReference type="AlphaFoldDB" id="A0A077ZW54"/>
<evidence type="ECO:0000313" key="2">
    <source>
        <dbReference type="EMBL" id="CDW73500.1"/>
    </source>
</evidence>
<dbReference type="OrthoDB" id="551302at2759"/>
<dbReference type="PANTHER" id="PTHR12398">
    <property type="entry name" value="PROTEIN PHOSPHATASE INHIBITOR"/>
    <property type="match status" value="1"/>
</dbReference>
<feature type="compositionally biased region" description="Basic and acidic residues" evidence="1">
    <location>
        <begin position="22"/>
        <end position="51"/>
    </location>
</feature>
<evidence type="ECO:0000256" key="1">
    <source>
        <dbReference type="SAM" id="MobiDB-lite"/>
    </source>
</evidence>
<evidence type="ECO:0000313" key="3">
    <source>
        <dbReference type="Proteomes" id="UP000039865"/>
    </source>
</evidence>
<keyword evidence="3" id="KW-1185">Reference proteome</keyword>
<feature type="region of interest" description="Disordered" evidence="1">
    <location>
        <begin position="1"/>
        <end position="105"/>
    </location>
</feature>
<dbReference type="FunCoup" id="A0A077ZW54">
    <property type="interactions" value="48"/>
</dbReference>
<feature type="compositionally biased region" description="Basic and acidic residues" evidence="1">
    <location>
        <begin position="94"/>
        <end position="105"/>
    </location>
</feature>
<dbReference type="GO" id="GO:0004864">
    <property type="term" value="F:protein phosphatase inhibitor activity"/>
    <property type="evidence" value="ECO:0007669"/>
    <property type="project" value="InterPro"/>
</dbReference>
<proteinExistence type="predicted"/>
<dbReference type="OMA" id="NTEDHHA"/>
<dbReference type="InterPro" id="IPR007062">
    <property type="entry name" value="PPI-2"/>
</dbReference>
<feature type="compositionally biased region" description="Acidic residues" evidence="1">
    <location>
        <begin position="56"/>
        <end position="69"/>
    </location>
</feature>
<gene>
    <name evidence="2" type="primary">Contig9702.g10378</name>
    <name evidence="2" type="ORF">STYLEM_2480</name>
</gene>
<dbReference type="Proteomes" id="UP000039865">
    <property type="component" value="Unassembled WGS sequence"/>
</dbReference>
<reference evidence="2 3" key="1">
    <citation type="submission" date="2014-06" db="EMBL/GenBank/DDBJ databases">
        <authorList>
            <person name="Swart Estienne"/>
        </authorList>
    </citation>
    <scope>NUCLEOTIDE SEQUENCE [LARGE SCALE GENOMIC DNA]</scope>
    <source>
        <strain evidence="2 3">130c</strain>
    </source>
</reference>
<dbReference type="Pfam" id="PF04979">
    <property type="entry name" value="IPP-2"/>
    <property type="match status" value="1"/>
</dbReference>
<feature type="compositionally biased region" description="Polar residues" evidence="1">
    <location>
        <begin position="73"/>
        <end position="91"/>
    </location>
</feature>
<dbReference type="PANTHER" id="PTHR12398:SF20">
    <property type="entry name" value="PROTEIN PHOSPHATASE 1 REGULATORY INHIBITOR SUBUNIT 2"/>
    <property type="match status" value="1"/>
</dbReference>